<dbReference type="Gene3D" id="2.40.50.100">
    <property type="match status" value="1"/>
</dbReference>
<dbReference type="Pfam" id="PF25954">
    <property type="entry name" value="Beta-barrel_RND_2"/>
    <property type="match status" value="1"/>
</dbReference>
<name>A0A5D3KRE0_9BRAD</name>
<keyword evidence="7" id="KW-1185">Reference proteome</keyword>
<comment type="similarity">
    <text evidence="1">Belongs to the membrane fusion protein (MFP) (TC 8.A.1) family.</text>
</comment>
<dbReference type="Gene3D" id="2.40.30.170">
    <property type="match status" value="1"/>
</dbReference>
<evidence type="ECO:0000256" key="1">
    <source>
        <dbReference type="ARBA" id="ARBA00009477"/>
    </source>
</evidence>
<dbReference type="PANTHER" id="PTHR30469">
    <property type="entry name" value="MULTIDRUG RESISTANCE PROTEIN MDTA"/>
    <property type="match status" value="1"/>
</dbReference>
<feature type="domain" description="CusB-like beta-barrel" evidence="4">
    <location>
        <begin position="218"/>
        <end position="287"/>
    </location>
</feature>
<evidence type="ECO:0000259" key="5">
    <source>
        <dbReference type="Pfam" id="PF25967"/>
    </source>
</evidence>
<dbReference type="InterPro" id="IPR058792">
    <property type="entry name" value="Beta-barrel_RND_2"/>
</dbReference>
<dbReference type="OrthoDB" id="9813967at2"/>
<evidence type="ECO:0000313" key="7">
    <source>
        <dbReference type="Proteomes" id="UP000324758"/>
    </source>
</evidence>
<dbReference type="NCBIfam" id="TIGR01730">
    <property type="entry name" value="RND_mfp"/>
    <property type="match status" value="1"/>
</dbReference>
<reference evidence="6 7" key="1">
    <citation type="submission" date="2019-08" db="EMBL/GenBank/DDBJ databases">
        <title>Bradyrhizobium hipponensis sp. nov., a rhizobium isolated from a Lupinus angustifolius root nodule in Tunisia.</title>
        <authorList>
            <person name="Off K."/>
            <person name="Rejili M."/>
            <person name="Mars M."/>
            <person name="Brachmann A."/>
            <person name="Marin M."/>
        </authorList>
    </citation>
    <scope>NUCLEOTIDE SEQUENCE [LARGE SCALE GENOMIC DNA]</scope>
    <source>
        <strain evidence="6 7">CTAW71</strain>
    </source>
</reference>
<dbReference type="GO" id="GO:1990281">
    <property type="term" value="C:efflux pump complex"/>
    <property type="evidence" value="ECO:0007669"/>
    <property type="project" value="TreeGrafter"/>
</dbReference>
<sequence length="367" mass="39004">MHGRRTTSRQVLALTLMVALSVLSLAACGRQTETKESPPRPVRTTTIEKRESLVPLTFTGRIEAEDEVSVAFRIAGRLIANDTKIGDRVEAGQVLAQLEPQNELSALRQAKAALSAAQGQLTQARNHYERQETLLAQGWTTRANFEAATQARQTAQSQVEAAEAQLSSAHDLVGFTELRADAPGKITATGPAAGEVVQAGQMIARIARQDGRDAVFDVAAQMVRAAPGDMQVTVSLTDDPKVTARGRIRQIAAQADPVTRTFEVKVGLTDPPAAMRLGATVNGRVETSSGPVIDIPASALTRINQQPAVWIVDPSTNLVSARNVDILRFDQAQVIISQGLDAGEVVVTAGVQAIHPGQKVRVLGSGP</sequence>
<keyword evidence="3" id="KW-0732">Signal</keyword>
<evidence type="ECO:0000256" key="2">
    <source>
        <dbReference type="SAM" id="Coils"/>
    </source>
</evidence>
<accession>A0A5D3KRE0</accession>
<gene>
    <name evidence="6" type="ORF">FXB40_16305</name>
</gene>
<dbReference type="PANTHER" id="PTHR30469:SF38">
    <property type="entry name" value="HLYD FAMILY SECRETION PROTEIN"/>
    <property type="match status" value="1"/>
</dbReference>
<dbReference type="Pfam" id="PF25967">
    <property type="entry name" value="RND-MFP_C"/>
    <property type="match status" value="1"/>
</dbReference>
<organism evidence="6 7">
    <name type="scientific">Bradyrhizobium rifense</name>
    <dbReference type="NCBI Taxonomy" id="515499"/>
    <lineage>
        <taxon>Bacteria</taxon>
        <taxon>Pseudomonadati</taxon>
        <taxon>Pseudomonadota</taxon>
        <taxon>Alphaproteobacteria</taxon>
        <taxon>Hyphomicrobiales</taxon>
        <taxon>Nitrobacteraceae</taxon>
        <taxon>Bradyrhizobium</taxon>
    </lineage>
</organism>
<dbReference type="Proteomes" id="UP000324758">
    <property type="component" value="Unassembled WGS sequence"/>
</dbReference>
<dbReference type="GO" id="GO:0015562">
    <property type="term" value="F:efflux transmembrane transporter activity"/>
    <property type="evidence" value="ECO:0007669"/>
    <property type="project" value="TreeGrafter"/>
</dbReference>
<evidence type="ECO:0000259" key="4">
    <source>
        <dbReference type="Pfam" id="PF25954"/>
    </source>
</evidence>
<dbReference type="SUPFAM" id="SSF111369">
    <property type="entry name" value="HlyD-like secretion proteins"/>
    <property type="match status" value="1"/>
</dbReference>
<dbReference type="InterPro" id="IPR058627">
    <property type="entry name" value="MdtA-like_C"/>
</dbReference>
<evidence type="ECO:0000256" key="3">
    <source>
        <dbReference type="SAM" id="SignalP"/>
    </source>
</evidence>
<feature type="domain" description="Multidrug resistance protein MdtA-like C-terminal permuted SH3" evidence="5">
    <location>
        <begin position="292"/>
        <end position="352"/>
    </location>
</feature>
<dbReference type="EMBL" id="VSSS01000026">
    <property type="protein sequence ID" value="TYL94876.1"/>
    <property type="molecule type" value="Genomic_DNA"/>
</dbReference>
<feature type="chain" id="PRO_5023078736" evidence="3">
    <location>
        <begin position="27"/>
        <end position="367"/>
    </location>
</feature>
<feature type="signal peptide" evidence="3">
    <location>
        <begin position="1"/>
        <end position="26"/>
    </location>
</feature>
<evidence type="ECO:0000313" key="6">
    <source>
        <dbReference type="EMBL" id="TYL94876.1"/>
    </source>
</evidence>
<proteinExistence type="inferred from homology"/>
<keyword evidence="2" id="KW-0175">Coiled coil</keyword>
<dbReference type="AlphaFoldDB" id="A0A5D3KRE0"/>
<comment type="caution">
    <text evidence="6">The sequence shown here is derived from an EMBL/GenBank/DDBJ whole genome shotgun (WGS) entry which is preliminary data.</text>
</comment>
<dbReference type="Gene3D" id="2.40.420.20">
    <property type="match status" value="1"/>
</dbReference>
<dbReference type="PROSITE" id="PS51257">
    <property type="entry name" value="PROKAR_LIPOPROTEIN"/>
    <property type="match status" value="1"/>
</dbReference>
<protein>
    <submittedName>
        <fullName evidence="6">Efflux RND transporter periplasmic adaptor subunit</fullName>
    </submittedName>
</protein>
<dbReference type="Gene3D" id="1.10.287.470">
    <property type="entry name" value="Helix hairpin bin"/>
    <property type="match status" value="1"/>
</dbReference>
<dbReference type="InterPro" id="IPR006143">
    <property type="entry name" value="RND_pump_MFP"/>
</dbReference>
<feature type="coiled-coil region" evidence="2">
    <location>
        <begin position="107"/>
        <end position="172"/>
    </location>
</feature>